<dbReference type="SUPFAM" id="SSF56112">
    <property type="entry name" value="Protein kinase-like (PK-like)"/>
    <property type="match status" value="1"/>
</dbReference>
<evidence type="ECO:0000313" key="4">
    <source>
        <dbReference type="Proteomes" id="UP000824998"/>
    </source>
</evidence>
<feature type="transmembrane region" description="Helical" evidence="1">
    <location>
        <begin position="146"/>
        <end position="166"/>
    </location>
</feature>
<comment type="caution">
    <text evidence="3">The sequence shown here is derived from an EMBL/GenBank/DDBJ whole genome shotgun (WGS) entry which is preliminary data.</text>
</comment>
<keyword evidence="1" id="KW-0472">Membrane</keyword>
<evidence type="ECO:0000256" key="1">
    <source>
        <dbReference type="SAM" id="Phobius"/>
    </source>
</evidence>
<gene>
    <name evidence="3" type="ORF">BJ875DRAFT_488420</name>
</gene>
<keyword evidence="1" id="KW-1133">Transmembrane helix</keyword>
<proteinExistence type="predicted"/>
<keyword evidence="4" id="KW-1185">Reference proteome</keyword>
<evidence type="ECO:0008006" key="5">
    <source>
        <dbReference type="Google" id="ProtNLM"/>
    </source>
</evidence>
<organism evidence="3 4">
    <name type="scientific">Amylocarpus encephaloides</name>
    <dbReference type="NCBI Taxonomy" id="45428"/>
    <lineage>
        <taxon>Eukaryota</taxon>
        <taxon>Fungi</taxon>
        <taxon>Dikarya</taxon>
        <taxon>Ascomycota</taxon>
        <taxon>Pezizomycotina</taxon>
        <taxon>Leotiomycetes</taxon>
        <taxon>Helotiales</taxon>
        <taxon>Helotiales incertae sedis</taxon>
        <taxon>Amylocarpus</taxon>
    </lineage>
</organism>
<name>A0A9P8C1J9_9HELO</name>
<sequence>MKADVFALGSLLYLLITGKEIFSDEADEEVEDCWYGGAFPEDVWGLKAAEFILHCWCPGYTESVNVPRRPAPSILNSRFYAFLDFLQVTGVTTPVVTLIVGPIIRAISLSYRRHHAKTNRPTAFPTSTNISLIECSTGRMGWKVRLLGIAGILLAIITGVVKYWVYRPKKKGLSFSPEVVKERLVVEWDRYVREAVEYNVVRGVRENA</sequence>
<dbReference type="OrthoDB" id="1668230at2759"/>
<feature type="signal peptide" evidence="2">
    <location>
        <begin position="1"/>
        <end position="18"/>
    </location>
</feature>
<evidence type="ECO:0000256" key="2">
    <source>
        <dbReference type="SAM" id="SignalP"/>
    </source>
</evidence>
<keyword evidence="1" id="KW-0812">Transmembrane</keyword>
<dbReference type="Proteomes" id="UP000824998">
    <property type="component" value="Unassembled WGS sequence"/>
</dbReference>
<reference evidence="3" key="1">
    <citation type="journal article" date="2021" name="IMA Fungus">
        <title>Genomic characterization of three marine fungi, including Emericellopsis atlantica sp. nov. with signatures of a generalist lifestyle and marine biomass degradation.</title>
        <authorList>
            <person name="Hagestad O.C."/>
            <person name="Hou L."/>
            <person name="Andersen J.H."/>
            <person name="Hansen E.H."/>
            <person name="Altermark B."/>
            <person name="Li C."/>
            <person name="Kuhnert E."/>
            <person name="Cox R.J."/>
            <person name="Crous P.W."/>
            <person name="Spatafora J.W."/>
            <person name="Lail K."/>
            <person name="Amirebrahimi M."/>
            <person name="Lipzen A."/>
            <person name="Pangilinan J."/>
            <person name="Andreopoulos W."/>
            <person name="Hayes R.D."/>
            <person name="Ng V."/>
            <person name="Grigoriev I.V."/>
            <person name="Jackson S.A."/>
            <person name="Sutton T.D.S."/>
            <person name="Dobson A.D.W."/>
            <person name="Rama T."/>
        </authorList>
    </citation>
    <scope>NUCLEOTIDE SEQUENCE</scope>
    <source>
        <strain evidence="3">TRa018bII</strain>
    </source>
</reference>
<dbReference type="EMBL" id="MU251714">
    <property type="protein sequence ID" value="KAG9229965.1"/>
    <property type="molecule type" value="Genomic_DNA"/>
</dbReference>
<keyword evidence="2" id="KW-0732">Signal</keyword>
<accession>A0A9P8C1J9</accession>
<protein>
    <recommendedName>
        <fullName evidence="5">Protein kinase domain-containing protein</fullName>
    </recommendedName>
</protein>
<feature type="chain" id="PRO_5040169839" description="Protein kinase domain-containing protein" evidence="2">
    <location>
        <begin position="19"/>
        <end position="208"/>
    </location>
</feature>
<evidence type="ECO:0000313" key="3">
    <source>
        <dbReference type="EMBL" id="KAG9229965.1"/>
    </source>
</evidence>
<feature type="transmembrane region" description="Helical" evidence="1">
    <location>
        <begin position="79"/>
        <end position="104"/>
    </location>
</feature>
<dbReference type="InterPro" id="IPR011009">
    <property type="entry name" value="Kinase-like_dom_sf"/>
</dbReference>
<dbReference type="AlphaFoldDB" id="A0A9P8C1J9"/>